<dbReference type="PROSITE" id="PS50011">
    <property type="entry name" value="PROTEIN_KINASE_DOM"/>
    <property type="match status" value="1"/>
</dbReference>
<keyword evidence="7" id="KW-0723">Serine/threonine-protein kinase</keyword>
<dbReference type="STRING" id="1884381.SAMN05518846_102285"/>
<protein>
    <submittedName>
        <fullName evidence="7">Serine/threonine protein kinase</fullName>
    </submittedName>
</protein>
<dbReference type="PROSITE" id="PS00107">
    <property type="entry name" value="PROTEIN_KINASE_ATP"/>
    <property type="match status" value="1"/>
</dbReference>
<feature type="domain" description="Protein kinase" evidence="6">
    <location>
        <begin position="27"/>
        <end position="269"/>
    </location>
</feature>
<dbReference type="PANTHER" id="PTHR24348:SF22">
    <property type="entry name" value="NON-SPECIFIC SERINE_THREONINE PROTEIN KINASE"/>
    <property type="match status" value="1"/>
</dbReference>
<dbReference type="RefSeq" id="WP_092266790.1">
    <property type="nucleotide sequence ID" value="NZ_FORT01000002.1"/>
</dbReference>
<keyword evidence="1" id="KW-0808">Transferase</keyword>
<dbReference type="AlphaFoldDB" id="A0A1I3P7T3"/>
<sequence>MWNKIVTWWNSTMRDRPYAPGRQIDRYLITKVLGTGSYGIAYLAKDLTDGSDVVLKQVKPSLRLSPKGEAMQAYEQKVLSTLSHPQIPRWLHSFTYRKDSFLVMTFIDGPTLEEALFDQMITVDEYSAARLMKKIAEIVAHLHEHRLIHRDVRIPNVIWHNDEPYLIDFGLARFLGDSPTYSAEALSDYHSEKQLKREVAPSSDLFALGHFFLFLLYSSYTPDENASEQSWEQELSLSPAIHAMIRRLLQLDPPYHTVKQFLCDLEDYLRESNHSNIRPWSQ</sequence>
<dbReference type="Gene3D" id="3.30.200.20">
    <property type="entry name" value="Phosphorylase Kinase, domain 1"/>
    <property type="match status" value="1"/>
</dbReference>
<organism evidence="7 8">
    <name type="scientific">Brevibacillus centrosporus</name>
    <dbReference type="NCBI Taxonomy" id="54910"/>
    <lineage>
        <taxon>Bacteria</taxon>
        <taxon>Bacillati</taxon>
        <taxon>Bacillota</taxon>
        <taxon>Bacilli</taxon>
        <taxon>Bacillales</taxon>
        <taxon>Paenibacillaceae</taxon>
        <taxon>Brevibacillus</taxon>
    </lineage>
</organism>
<dbReference type="InterPro" id="IPR017441">
    <property type="entry name" value="Protein_kinase_ATP_BS"/>
</dbReference>
<evidence type="ECO:0000313" key="8">
    <source>
        <dbReference type="Proteomes" id="UP000198915"/>
    </source>
</evidence>
<name>A0A1I3P7T3_9BACL</name>
<dbReference type="InterPro" id="IPR011009">
    <property type="entry name" value="Kinase-like_dom_sf"/>
</dbReference>
<dbReference type="GO" id="GO:0004674">
    <property type="term" value="F:protein serine/threonine kinase activity"/>
    <property type="evidence" value="ECO:0007669"/>
    <property type="project" value="UniProtKB-KW"/>
</dbReference>
<dbReference type="Gene3D" id="1.10.510.10">
    <property type="entry name" value="Transferase(Phosphotransferase) domain 1"/>
    <property type="match status" value="1"/>
</dbReference>
<evidence type="ECO:0000256" key="1">
    <source>
        <dbReference type="ARBA" id="ARBA00022679"/>
    </source>
</evidence>
<keyword evidence="4 5" id="KW-0067">ATP-binding</keyword>
<dbReference type="InterPro" id="IPR000719">
    <property type="entry name" value="Prot_kinase_dom"/>
</dbReference>
<dbReference type="GO" id="GO:0004713">
    <property type="term" value="F:protein tyrosine kinase activity"/>
    <property type="evidence" value="ECO:0007669"/>
    <property type="project" value="InterPro"/>
</dbReference>
<evidence type="ECO:0000256" key="2">
    <source>
        <dbReference type="ARBA" id="ARBA00022741"/>
    </source>
</evidence>
<dbReference type="Proteomes" id="UP000198915">
    <property type="component" value="Unassembled WGS sequence"/>
</dbReference>
<dbReference type="GO" id="GO:0016020">
    <property type="term" value="C:membrane"/>
    <property type="evidence" value="ECO:0007669"/>
    <property type="project" value="TreeGrafter"/>
</dbReference>
<dbReference type="SUPFAM" id="SSF56112">
    <property type="entry name" value="Protein kinase-like (PK-like)"/>
    <property type="match status" value="1"/>
</dbReference>
<dbReference type="GO" id="GO:0000407">
    <property type="term" value="C:phagophore assembly site"/>
    <property type="evidence" value="ECO:0007669"/>
    <property type="project" value="TreeGrafter"/>
</dbReference>
<evidence type="ECO:0000259" key="6">
    <source>
        <dbReference type="PROSITE" id="PS50011"/>
    </source>
</evidence>
<dbReference type="PANTHER" id="PTHR24348">
    <property type="entry name" value="SERINE/THREONINE-PROTEIN KINASE UNC-51-RELATED"/>
    <property type="match status" value="1"/>
</dbReference>
<dbReference type="GO" id="GO:0005829">
    <property type="term" value="C:cytosol"/>
    <property type="evidence" value="ECO:0007669"/>
    <property type="project" value="TreeGrafter"/>
</dbReference>
<dbReference type="GO" id="GO:0005524">
    <property type="term" value="F:ATP binding"/>
    <property type="evidence" value="ECO:0007669"/>
    <property type="project" value="UniProtKB-UniRule"/>
</dbReference>
<keyword evidence="3 7" id="KW-0418">Kinase</keyword>
<proteinExistence type="predicted"/>
<keyword evidence="2 5" id="KW-0547">Nucleotide-binding</keyword>
<evidence type="ECO:0000256" key="5">
    <source>
        <dbReference type="PROSITE-ProRule" id="PRU10141"/>
    </source>
</evidence>
<keyword evidence="8" id="KW-1185">Reference proteome</keyword>
<reference evidence="8" key="1">
    <citation type="submission" date="2016-10" db="EMBL/GenBank/DDBJ databases">
        <authorList>
            <person name="Varghese N."/>
            <person name="Submissions S."/>
        </authorList>
    </citation>
    <scope>NUCLEOTIDE SEQUENCE [LARGE SCALE GENOMIC DNA]</scope>
    <source>
        <strain evidence="8">OK042</strain>
    </source>
</reference>
<dbReference type="SMART" id="SM00219">
    <property type="entry name" value="TyrKc"/>
    <property type="match status" value="1"/>
</dbReference>
<accession>A0A1I3P7T3</accession>
<dbReference type="Pfam" id="PF00069">
    <property type="entry name" value="Pkinase"/>
    <property type="match status" value="1"/>
</dbReference>
<feature type="binding site" evidence="5">
    <location>
        <position position="56"/>
    </location>
    <ligand>
        <name>ATP</name>
        <dbReference type="ChEBI" id="CHEBI:30616"/>
    </ligand>
</feature>
<evidence type="ECO:0000256" key="3">
    <source>
        <dbReference type="ARBA" id="ARBA00022777"/>
    </source>
</evidence>
<evidence type="ECO:0000313" key="7">
    <source>
        <dbReference type="EMBL" id="SFJ17615.1"/>
    </source>
</evidence>
<dbReference type="GO" id="GO:0005776">
    <property type="term" value="C:autophagosome"/>
    <property type="evidence" value="ECO:0007669"/>
    <property type="project" value="TreeGrafter"/>
</dbReference>
<dbReference type="InterPro" id="IPR045269">
    <property type="entry name" value="Atg1-like"/>
</dbReference>
<gene>
    <name evidence="7" type="ORF">SAMN05518846_102285</name>
</gene>
<dbReference type="EMBL" id="FORT01000002">
    <property type="protein sequence ID" value="SFJ17615.1"/>
    <property type="molecule type" value="Genomic_DNA"/>
</dbReference>
<evidence type="ECO:0000256" key="4">
    <source>
        <dbReference type="ARBA" id="ARBA00022840"/>
    </source>
</evidence>
<dbReference type="InterPro" id="IPR020635">
    <property type="entry name" value="Tyr_kinase_cat_dom"/>
</dbReference>